<dbReference type="PANTHER" id="PTHR47018">
    <property type="entry name" value="CXC DOMAIN-CONTAINING PROTEIN-RELATED"/>
    <property type="match status" value="1"/>
</dbReference>
<organism evidence="1 2">
    <name type="scientific">Alosa alosa</name>
    <name type="common">allis shad</name>
    <dbReference type="NCBI Taxonomy" id="278164"/>
    <lineage>
        <taxon>Eukaryota</taxon>
        <taxon>Metazoa</taxon>
        <taxon>Chordata</taxon>
        <taxon>Craniata</taxon>
        <taxon>Vertebrata</taxon>
        <taxon>Euteleostomi</taxon>
        <taxon>Actinopterygii</taxon>
        <taxon>Neopterygii</taxon>
        <taxon>Teleostei</taxon>
        <taxon>Clupei</taxon>
        <taxon>Clupeiformes</taxon>
        <taxon>Clupeoidei</taxon>
        <taxon>Clupeidae</taxon>
        <taxon>Alosa</taxon>
    </lineage>
</organism>
<dbReference type="PANTHER" id="PTHR47018:SF3">
    <property type="entry name" value="MYCBP-ASSOCIATED PROTEIN"/>
    <property type="match status" value="1"/>
</dbReference>
<comment type="caution">
    <text evidence="1">The sequence shown here is derived from an EMBL/GenBank/DDBJ whole genome shotgun (WGS) entry which is preliminary data.</text>
</comment>
<sequence>MGVRTIARDQEPISQDIVGYLPTINSPATELNTVFEILKQSELIRKELHLETIVVVMDQALYAKAAERTWKHREWFPNILLRMGTFHTICNALAIIGKRFRDAGLKDICIEAGVVAEGSINGVLDGKHYNRAVRVHRYISEALMRLAWEEFTPWVEKNAPERSGMIKSFLEDVKDMTSDLNQEKMTNLLQSPLSAELITLWTYFLEHLRHNNGELSGFWMSYIDMVEDVVLCLLRASREGDWELHLHAIRTMIPWCFAYDKMYYARYLSPYFAQMTNLQEKYPSVYEAFKAGQFSVQLSNNNTFGRIPVDQAIEVTVNKDTQTPGGTLYIF</sequence>
<reference evidence="1" key="1">
    <citation type="submission" date="2020-10" db="EMBL/GenBank/DDBJ databases">
        <title>Chromosome-scale genome assembly of the Allis shad, Alosa alosa.</title>
        <authorList>
            <person name="Margot Z."/>
            <person name="Christophe K."/>
            <person name="Cabau C."/>
            <person name="Louis A."/>
            <person name="Berthelot C."/>
            <person name="Parey E."/>
            <person name="Roest Crollius H."/>
            <person name="Montfort J."/>
            <person name="Robinson-Rechavi M."/>
            <person name="Bucao C."/>
            <person name="Bouchez O."/>
            <person name="Gislard M."/>
            <person name="Lluch J."/>
            <person name="Milhes M."/>
            <person name="Lampietro C."/>
            <person name="Lopez Roques C."/>
            <person name="Donnadieu C."/>
            <person name="Braasch I."/>
            <person name="Desvignes T."/>
            <person name="Postlethwait J."/>
            <person name="Bobe J."/>
            <person name="Guiguen Y."/>
        </authorList>
    </citation>
    <scope>NUCLEOTIDE SEQUENCE</scope>
    <source>
        <strain evidence="1">M-15738</strain>
        <tissue evidence="1">Blood</tissue>
    </source>
</reference>
<dbReference type="AlphaFoldDB" id="A0AAV6HFQ5"/>
<dbReference type="EMBL" id="JADWDJ010000002">
    <property type="protein sequence ID" value="KAG5284721.1"/>
    <property type="molecule type" value="Genomic_DNA"/>
</dbReference>
<dbReference type="Proteomes" id="UP000823561">
    <property type="component" value="Chromosome 2"/>
</dbReference>
<keyword evidence="2" id="KW-1185">Reference proteome</keyword>
<name>A0AAV6HFQ5_9TELE</name>
<gene>
    <name evidence="1" type="ORF">AALO_G00029760</name>
</gene>
<proteinExistence type="predicted"/>
<evidence type="ECO:0000313" key="2">
    <source>
        <dbReference type="Proteomes" id="UP000823561"/>
    </source>
</evidence>
<accession>A0AAV6HFQ5</accession>
<protein>
    <submittedName>
        <fullName evidence="1">Uncharacterized protein</fullName>
    </submittedName>
</protein>
<evidence type="ECO:0000313" key="1">
    <source>
        <dbReference type="EMBL" id="KAG5284721.1"/>
    </source>
</evidence>